<evidence type="ECO:0000259" key="8">
    <source>
        <dbReference type="PROSITE" id="PS51202"/>
    </source>
</evidence>
<dbReference type="Gene3D" id="3.40.50.720">
    <property type="entry name" value="NAD(P)-binding Rossmann-like Domain"/>
    <property type="match status" value="1"/>
</dbReference>
<evidence type="ECO:0000256" key="1">
    <source>
        <dbReference type="ARBA" id="ARBA00003660"/>
    </source>
</evidence>
<dbReference type="PROSITE" id="PS51201">
    <property type="entry name" value="RCK_N"/>
    <property type="match status" value="1"/>
</dbReference>
<dbReference type="Gene3D" id="3.30.70.1450">
    <property type="entry name" value="Regulator of K+ conductance, C-terminal domain"/>
    <property type="match status" value="1"/>
</dbReference>
<dbReference type="RefSeq" id="WP_015409193.1">
    <property type="nucleotide sequence ID" value="NC_020388.1"/>
</dbReference>
<dbReference type="PRINTS" id="PR00335">
    <property type="entry name" value="KUPTAKETRKA"/>
</dbReference>
<name>M1XQL3_NATM8</name>
<dbReference type="GO" id="GO:0015079">
    <property type="term" value="F:potassium ion transmembrane transporter activity"/>
    <property type="evidence" value="ECO:0007669"/>
    <property type="project" value="InterPro"/>
</dbReference>
<evidence type="ECO:0000313" key="9">
    <source>
        <dbReference type="EMBL" id="CCQ36393.1"/>
    </source>
</evidence>
<feature type="domain" description="RCK C-terminal" evidence="8">
    <location>
        <begin position="135"/>
        <end position="217"/>
    </location>
</feature>
<organism evidence="9 10">
    <name type="scientific">Natronomonas moolapensis (strain DSM 18674 / CECT 7526 / JCM 14361 / 8.8.11)</name>
    <dbReference type="NCBI Taxonomy" id="268739"/>
    <lineage>
        <taxon>Archaea</taxon>
        <taxon>Methanobacteriati</taxon>
        <taxon>Methanobacteriota</taxon>
        <taxon>Stenosarchaea group</taxon>
        <taxon>Halobacteria</taxon>
        <taxon>Halobacteriales</taxon>
        <taxon>Natronomonadaceae</taxon>
        <taxon>Natronomonas</taxon>
    </lineage>
</organism>
<protein>
    <submittedName>
        <fullName evidence="9">TrkA domain protein</fullName>
    </submittedName>
</protein>
<sequence length="217" mass="23304">MKFVIVGYGRVGARTADILSSEGHDVAIVESVAEKARTAEAAGHEVVEGDGEDERVLDDVGLDDADALAALTGDLNVNFTACMIANGHDCRTVLRIDEDYREEIYRKYAADVDEVVYPERMGAAGAKTALLGGDLNVLGDLTEHLTATSLDIPEGSPAVGRRVVDIDLPGDARVYAHGRRREPMTIPLPQTEIEPGDQVALVTEQVDLDEIRSVLHG</sequence>
<dbReference type="GeneID" id="14651162"/>
<evidence type="ECO:0000256" key="2">
    <source>
        <dbReference type="ARBA" id="ARBA00022448"/>
    </source>
</evidence>
<dbReference type="InterPro" id="IPR006036">
    <property type="entry name" value="K_uptake_TrkA"/>
</dbReference>
<dbReference type="Pfam" id="PF02254">
    <property type="entry name" value="TrkA_N"/>
    <property type="match status" value="1"/>
</dbReference>
<dbReference type="OrthoDB" id="169192at2157"/>
<dbReference type="Pfam" id="PF02080">
    <property type="entry name" value="TrkA_C"/>
    <property type="match status" value="1"/>
</dbReference>
<keyword evidence="10" id="KW-1185">Reference proteome</keyword>
<evidence type="ECO:0000259" key="7">
    <source>
        <dbReference type="PROSITE" id="PS51201"/>
    </source>
</evidence>
<dbReference type="InterPro" id="IPR050721">
    <property type="entry name" value="Trk_Ktr_HKT_K-transport"/>
</dbReference>
<dbReference type="SUPFAM" id="SSF116726">
    <property type="entry name" value="TrkA C-terminal domain-like"/>
    <property type="match status" value="1"/>
</dbReference>
<gene>
    <name evidence="9" type="primary">trkA4</name>
    <name evidence="9" type="ordered locus">Nmlp_2221</name>
</gene>
<dbReference type="eggNOG" id="arCOG01957">
    <property type="taxonomic scope" value="Archaea"/>
</dbReference>
<keyword evidence="4" id="KW-0630">Potassium</keyword>
<feature type="domain" description="RCK N-terminal" evidence="7">
    <location>
        <begin position="1"/>
        <end position="116"/>
    </location>
</feature>
<keyword evidence="3" id="KW-0633">Potassium transport</keyword>
<dbReference type="InterPro" id="IPR003148">
    <property type="entry name" value="RCK_N"/>
</dbReference>
<evidence type="ECO:0000256" key="5">
    <source>
        <dbReference type="ARBA" id="ARBA00023027"/>
    </source>
</evidence>
<dbReference type="InterPro" id="IPR036721">
    <property type="entry name" value="RCK_C_sf"/>
</dbReference>
<accession>M1XQL3</accession>
<dbReference type="SUPFAM" id="SSF51735">
    <property type="entry name" value="NAD(P)-binding Rossmann-fold domains"/>
    <property type="match status" value="1"/>
</dbReference>
<dbReference type="Proteomes" id="UP000011867">
    <property type="component" value="Chromosome"/>
</dbReference>
<dbReference type="PROSITE" id="PS51202">
    <property type="entry name" value="RCK_C"/>
    <property type="match status" value="1"/>
</dbReference>
<dbReference type="STRING" id="268739.Nmlp_2221"/>
<evidence type="ECO:0000256" key="4">
    <source>
        <dbReference type="ARBA" id="ARBA00022958"/>
    </source>
</evidence>
<keyword evidence="6" id="KW-0406">Ion transport</keyword>
<dbReference type="PANTHER" id="PTHR43833:SF5">
    <property type="entry name" value="TRK SYSTEM POTASSIUM UPTAKE PROTEIN TRKA"/>
    <property type="match status" value="1"/>
</dbReference>
<dbReference type="HOGENOM" id="CLU_046525_2_2_2"/>
<dbReference type="PANTHER" id="PTHR43833">
    <property type="entry name" value="POTASSIUM CHANNEL PROTEIN 2-RELATED-RELATED"/>
    <property type="match status" value="1"/>
</dbReference>
<dbReference type="AlphaFoldDB" id="M1XQL3"/>
<reference evidence="9 10" key="1">
    <citation type="journal article" date="2013" name="Genome Announc.">
        <title>Genome of the haloarchaeon Natronomonas moolapensis, a neutrophilic member of a previously haloalkaliphilic genus.</title>
        <authorList>
            <person name="Dyall-Smith M.L."/>
            <person name="Pfeiffer F."/>
            <person name="Oberwinkler T."/>
            <person name="Klee K."/>
            <person name="Rampp M."/>
            <person name="Palm P."/>
            <person name="Gross K."/>
            <person name="Schuster S.C."/>
            <person name="Oesterhelt D."/>
        </authorList>
    </citation>
    <scope>NUCLEOTIDE SEQUENCE [LARGE SCALE GENOMIC DNA]</scope>
    <source>
        <strain evidence="10">DSM 18674 / JCM 14361 / 8.8.11</strain>
    </source>
</reference>
<keyword evidence="5" id="KW-0520">NAD</keyword>
<dbReference type="GO" id="GO:0005886">
    <property type="term" value="C:plasma membrane"/>
    <property type="evidence" value="ECO:0007669"/>
    <property type="project" value="InterPro"/>
</dbReference>
<proteinExistence type="predicted"/>
<evidence type="ECO:0000256" key="3">
    <source>
        <dbReference type="ARBA" id="ARBA00022538"/>
    </source>
</evidence>
<dbReference type="InterPro" id="IPR036291">
    <property type="entry name" value="NAD(P)-bd_dom_sf"/>
</dbReference>
<dbReference type="InterPro" id="IPR006037">
    <property type="entry name" value="RCK_C"/>
</dbReference>
<evidence type="ECO:0000256" key="6">
    <source>
        <dbReference type="ARBA" id="ARBA00023065"/>
    </source>
</evidence>
<comment type="function">
    <text evidence="1">Part of a potassium transport system.</text>
</comment>
<dbReference type="KEGG" id="nmo:Nmlp_2221"/>
<dbReference type="EMBL" id="HF582854">
    <property type="protein sequence ID" value="CCQ36393.1"/>
    <property type="molecule type" value="Genomic_DNA"/>
</dbReference>
<keyword evidence="2" id="KW-0813">Transport</keyword>
<evidence type="ECO:0000313" key="10">
    <source>
        <dbReference type="Proteomes" id="UP000011867"/>
    </source>
</evidence>